<dbReference type="EMBL" id="CADIKB010000020">
    <property type="protein sequence ID" value="CAB3709790.1"/>
    <property type="molecule type" value="Genomic_DNA"/>
</dbReference>
<dbReference type="SMART" id="SM00487">
    <property type="entry name" value="DEXDc"/>
    <property type="match status" value="1"/>
</dbReference>
<gene>
    <name evidence="4" type="ORF">LMG22037_03992</name>
</gene>
<organism evidence="4 5">
    <name type="scientific">Paraburkholderia phenoliruptrix</name>
    <dbReference type="NCBI Taxonomy" id="252970"/>
    <lineage>
        <taxon>Bacteria</taxon>
        <taxon>Pseudomonadati</taxon>
        <taxon>Pseudomonadota</taxon>
        <taxon>Betaproteobacteria</taxon>
        <taxon>Burkholderiales</taxon>
        <taxon>Burkholderiaceae</taxon>
        <taxon>Paraburkholderia</taxon>
    </lineage>
</organism>
<feature type="region of interest" description="Disordered" evidence="1">
    <location>
        <begin position="1030"/>
        <end position="1057"/>
    </location>
</feature>
<evidence type="ECO:0000313" key="4">
    <source>
        <dbReference type="EMBL" id="CAB3709790.1"/>
    </source>
</evidence>
<dbReference type="InterPro" id="IPR006935">
    <property type="entry name" value="Helicase/UvrB_N"/>
</dbReference>
<dbReference type="PROSITE" id="PS51192">
    <property type="entry name" value="HELICASE_ATP_BIND_1"/>
    <property type="match status" value="1"/>
</dbReference>
<proteinExistence type="predicted"/>
<protein>
    <recommendedName>
        <fullName evidence="3">Helicase ATP-binding domain-containing protein</fullName>
    </recommendedName>
</protein>
<dbReference type="GO" id="GO:0003677">
    <property type="term" value="F:DNA binding"/>
    <property type="evidence" value="ECO:0007669"/>
    <property type="project" value="InterPro"/>
</dbReference>
<dbReference type="Gene3D" id="3.40.50.300">
    <property type="entry name" value="P-loop containing nucleotide triphosphate hydrolases"/>
    <property type="match status" value="2"/>
</dbReference>
<keyword evidence="2" id="KW-1133">Transmembrane helix</keyword>
<feature type="transmembrane region" description="Helical" evidence="2">
    <location>
        <begin position="45"/>
        <end position="66"/>
    </location>
</feature>
<sequence length="1057" mass="117643">MFKNVPPSVDLWKHQRAALNFSVKHLRASDEACLIRMPTGTGKTGVIACLTLLSYAGVSLIITPWANLKKQMISDLRENFWTKIGHGRPKGEIEGLLPSNIDDVLKNSNVKVIVTTFTTLSVIHRTFPQKFLELSNHIGLTVVDEGHYEPAVRWGRSVKALGKKTVLLTATPYRNDLKLFRISNPRKSVFQFTHEEAERNSIIRKLAFHALPGTTNLKSLCVEFKKFWDNNHRQLPASNPRAIVVCPDAQTIREAVATLSSLGLKTLGVHDQFRGDEQANGLYRYVPHKSDRKVDADIWVHQYKLMEGLDDDRICCIALFGPVQNDRKLIQQIGRALRRSKSERTNATAILVSPDDYAVEKRWNAYRAFEVDSELATPAHFRQVVDGLLKLQPPAEYFEGRFRQRFRPDDIANDPQVTIAPSVLIRKVSSTFDFDNYIQECTDTLNLEDAIILGKDWYGPCMQDDNFALWVYAKLSNSRLLERESFYEIRLEAHCAVLSGHYLVISDTSGALPVELLDQHTSDLGADVLMRLIDGQFRITNVSVNSAIPFDTVVRAANLRGHNLANIATSLTDRVQICRSATGVSPTNGRRYVGANKGRVRQDLSDAQKRIYTLDTFLQWAESVSSVLANGTATNQLFQRYMQTVTPPDRAEPRTISIDLLREDLELSTMGGVGVRIENSSANITASVTAHSYNCTFDFSTADPDQPKRIAVKLNLRYQPTKGRFWFHPAGETLSVRKAGEPGRVRSLIEYLNQNQGLILIGLKGGGMVYQGRDFYAVDYNYAERALINRITQPAVLACSTEKGTSTQLDQAKAKKDAAFPDGSLFKAIAEASSRLIPFDATVLICDDMGSEGADFIAADFHSKKIAFIHAKTGDDRKISAAAFHDIVAQALKNLAYLSRNPEQPKGAKSWRKAEFWNNTGVSSLLRAPTGSPEGDELWEKLKSEIIESSDAELHVILVTAGCCDIVKLREAVHDPKARTAETGQLLHLLEGLSGYARQLGVGLTVHDVPFKLTAEKAAAKEVEKEARRVAAAAKKAAKKSTTKRDSKAPRQSKRSK</sequence>
<name>A0A6J5BMP6_9BURK</name>
<dbReference type="PANTHER" id="PTHR47396">
    <property type="entry name" value="TYPE I RESTRICTION ENZYME ECOKI R PROTEIN"/>
    <property type="match status" value="1"/>
</dbReference>
<dbReference type="GO" id="GO:0016787">
    <property type="term" value="F:hydrolase activity"/>
    <property type="evidence" value="ECO:0007669"/>
    <property type="project" value="InterPro"/>
</dbReference>
<keyword evidence="2" id="KW-0812">Transmembrane</keyword>
<dbReference type="GO" id="GO:0005524">
    <property type="term" value="F:ATP binding"/>
    <property type="evidence" value="ECO:0007669"/>
    <property type="project" value="InterPro"/>
</dbReference>
<dbReference type="Pfam" id="PF04851">
    <property type="entry name" value="ResIII"/>
    <property type="match status" value="1"/>
</dbReference>
<evidence type="ECO:0000256" key="2">
    <source>
        <dbReference type="SAM" id="Phobius"/>
    </source>
</evidence>
<evidence type="ECO:0000259" key="3">
    <source>
        <dbReference type="PROSITE" id="PS51192"/>
    </source>
</evidence>
<accession>A0A6J5BMP6</accession>
<evidence type="ECO:0000256" key="1">
    <source>
        <dbReference type="SAM" id="MobiDB-lite"/>
    </source>
</evidence>
<dbReference type="GO" id="GO:0005829">
    <property type="term" value="C:cytosol"/>
    <property type="evidence" value="ECO:0007669"/>
    <property type="project" value="TreeGrafter"/>
</dbReference>
<feature type="domain" description="Helicase ATP-binding" evidence="3">
    <location>
        <begin position="24"/>
        <end position="190"/>
    </location>
</feature>
<dbReference type="Proteomes" id="UP000494249">
    <property type="component" value="Unassembled WGS sequence"/>
</dbReference>
<dbReference type="InterPro" id="IPR014001">
    <property type="entry name" value="Helicase_ATP-bd"/>
</dbReference>
<reference evidence="4 5" key="1">
    <citation type="submission" date="2020-04" db="EMBL/GenBank/DDBJ databases">
        <authorList>
            <person name="De Canck E."/>
        </authorList>
    </citation>
    <scope>NUCLEOTIDE SEQUENCE [LARGE SCALE GENOMIC DNA]</scope>
    <source>
        <strain evidence="4 5">LMG 22037</strain>
    </source>
</reference>
<dbReference type="PANTHER" id="PTHR47396:SF1">
    <property type="entry name" value="ATP-DEPENDENT HELICASE IRC3-RELATED"/>
    <property type="match status" value="1"/>
</dbReference>
<dbReference type="RefSeq" id="WP_035485547.1">
    <property type="nucleotide sequence ID" value="NZ_CADFGL010000018.1"/>
</dbReference>
<dbReference type="InterPro" id="IPR027417">
    <property type="entry name" value="P-loop_NTPase"/>
</dbReference>
<dbReference type="InterPro" id="IPR050742">
    <property type="entry name" value="Helicase_Restrict-Modif_Enz"/>
</dbReference>
<dbReference type="AlphaFoldDB" id="A0A6J5BMP6"/>
<dbReference type="SUPFAM" id="SSF52540">
    <property type="entry name" value="P-loop containing nucleoside triphosphate hydrolases"/>
    <property type="match status" value="2"/>
</dbReference>
<evidence type="ECO:0000313" key="5">
    <source>
        <dbReference type="Proteomes" id="UP000494249"/>
    </source>
</evidence>
<keyword evidence="2" id="KW-0472">Membrane</keyword>